<accession>A0ABN9RY39</accession>
<gene>
    <name evidence="3" type="ORF">PCOR1329_LOCUS24111</name>
</gene>
<reference evidence="3" key="1">
    <citation type="submission" date="2023-10" db="EMBL/GenBank/DDBJ databases">
        <authorList>
            <person name="Chen Y."/>
            <person name="Shah S."/>
            <person name="Dougan E. K."/>
            <person name="Thang M."/>
            <person name="Chan C."/>
        </authorList>
    </citation>
    <scope>NUCLEOTIDE SEQUENCE [LARGE SCALE GENOMIC DNA]</scope>
</reference>
<dbReference type="PANTHER" id="PTHR12436:SF4">
    <property type="entry name" value="LEUKOCYTE RECEPTOR CLUSTER MEMBER 8"/>
    <property type="match status" value="1"/>
</dbReference>
<dbReference type="Pfam" id="PF03399">
    <property type="entry name" value="SAC3_GANP"/>
    <property type="match status" value="1"/>
</dbReference>
<feature type="compositionally biased region" description="Polar residues" evidence="1">
    <location>
        <begin position="173"/>
        <end position="183"/>
    </location>
</feature>
<name>A0ABN9RY39_9DINO</name>
<dbReference type="Proteomes" id="UP001189429">
    <property type="component" value="Unassembled WGS sequence"/>
</dbReference>
<protein>
    <recommendedName>
        <fullName evidence="2">SAC3/GANP/THP3 conserved domain-containing protein</fullName>
    </recommendedName>
</protein>
<feature type="domain" description="SAC3/GANP/THP3 conserved" evidence="2">
    <location>
        <begin position="262"/>
        <end position="497"/>
    </location>
</feature>
<evidence type="ECO:0000313" key="3">
    <source>
        <dbReference type="EMBL" id="CAK0823392.1"/>
    </source>
</evidence>
<evidence type="ECO:0000313" key="4">
    <source>
        <dbReference type="Proteomes" id="UP001189429"/>
    </source>
</evidence>
<keyword evidence="4" id="KW-1185">Reference proteome</keyword>
<comment type="caution">
    <text evidence="3">The sequence shown here is derived from an EMBL/GenBank/DDBJ whole genome shotgun (WGS) entry which is preliminary data.</text>
</comment>
<dbReference type="PANTHER" id="PTHR12436">
    <property type="entry name" value="80 KDA MCM3-ASSOCIATED PROTEIN"/>
    <property type="match status" value="1"/>
</dbReference>
<proteinExistence type="predicted"/>
<dbReference type="InterPro" id="IPR005062">
    <property type="entry name" value="SAC3/GANP/THP3_conserved"/>
</dbReference>
<feature type="compositionally biased region" description="Low complexity" evidence="1">
    <location>
        <begin position="565"/>
        <end position="576"/>
    </location>
</feature>
<dbReference type="EMBL" id="CAUYUJ010008256">
    <property type="protein sequence ID" value="CAK0823392.1"/>
    <property type="molecule type" value="Genomic_DNA"/>
</dbReference>
<feature type="region of interest" description="Disordered" evidence="1">
    <location>
        <begin position="166"/>
        <end position="185"/>
    </location>
</feature>
<sequence>MAYRVDHKGWKLAALEAIATVNKRITVNIRGGHGEQALGFRWDKAGASGTARVAEVFSPVLRAASVRPGALLLLVDGLDTAVLTTEQVETLLQTSGRHSLRLGLRVVLRPGKARAAPAPPKKRRLDPDMGVVTTESGLWAYNTSWAGIAVTDEEARRREARAQKYGAHGVAATGTNRSQTESGTAAVPKTLLWKNEPKEELEEESRVEKQGEADEEWEAVAIDGYEDEWGEDDEVIDLHAPGSLGAIVGTCQELEKGYLRLTEEPCPERVRPLQVLRSAVDRLRRLRDGPGEARSWQYLGDQLRSVRQDLLVQGLQDPARSPAGAALAAEVCVLNARWALAAGDVVHFVPSVSELRGLHHALRGAGLAVARDVEVEFLGCRLLCATLLELQGEQLEAEAEASRSMPFSPLLAWVRAVSCAYRAGRHVRYFALCEQAPECAGVETAVLLLRAFHDRVRLKALQRLCRAVPGGFSIGTVSRQLRLGCEEECAAWCHRVGGAVLEASPRGGSTVHVNARDTAEALRGHRLLASRHGVPRAPQEESALAAVPQVTVVSSPKAAPPPPSGNAAAAMGARARALARKAAREQREAGAA</sequence>
<dbReference type="Gene3D" id="1.25.40.990">
    <property type="match status" value="1"/>
</dbReference>
<feature type="region of interest" description="Disordered" evidence="1">
    <location>
        <begin position="554"/>
        <end position="592"/>
    </location>
</feature>
<evidence type="ECO:0000256" key="1">
    <source>
        <dbReference type="SAM" id="MobiDB-lite"/>
    </source>
</evidence>
<dbReference type="InterPro" id="IPR045107">
    <property type="entry name" value="SAC3/GANP/THP3"/>
</dbReference>
<organism evidence="3 4">
    <name type="scientific">Prorocentrum cordatum</name>
    <dbReference type="NCBI Taxonomy" id="2364126"/>
    <lineage>
        <taxon>Eukaryota</taxon>
        <taxon>Sar</taxon>
        <taxon>Alveolata</taxon>
        <taxon>Dinophyceae</taxon>
        <taxon>Prorocentrales</taxon>
        <taxon>Prorocentraceae</taxon>
        <taxon>Prorocentrum</taxon>
    </lineage>
</organism>
<evidence type="ECO:0000259" key="2">
    <source>
        <dbReference type="Pfam" id="PF03399"/>
    </source>
</evidence>
<feature type="compositionally biased region" description="Basic and acidic residues" evidence="1">
    <location>
        <begin position="582"/>
        <end position="592"/>
    </location>
</feature>